<reference evidence="4 5" key="1">
    <citation type="submission" date="2020-06" db="EMBL/GenBank/DDBJ databases">
        <authorList>
            <person name="Scott K."/>
        </authorList>
    </citation>
    <scope>NUCLEOTIDE SEQUENCE [LARGE SCALE GENOMIC DNA]</scope>
    <source>
        <strain evidence="4 5">HH1</strain>
    </source>
</reference>
<dbReference type="InterPro" id="IPR012347">
    <property type="entry name" value="Ferritin-like"/>
</dbReference>
<dbReference type="PIRSF" id="PIRSF005900">
    <property type="entry name" value="Dps"/>
    <property type="match status" value="1"/>
</dbReference>
<proteinExistence type="inferred from homology"/>
<reference evidence="4 5" key="2">
    <citation type="submission" date="2020-11" db="EMBL/GenBank/DDBJ databases">
        <title>Sulfur oxidizing isolate from Hospital Hole Sinkhole.</title>
        <authorList>
            <person name="Scott K.M."/>
        </authorList>
    </citation>
    <scope>NUCLEOTIDE SEQUENCE [LARGE SCALE GENOMIC DNA]</scope>
    <source>
        <strain evidence="4 5">HH1</strain>
    </source>
</reference>
<dbReference type="CDD" id="cd01043">
    <property type="entry name" value="DPS"/>
    <property type="match status" value="1"/>
</dbReference>
<protein>
    <submittedName>
        <fullName evidence="4">DNA starvation/stationary phase protection protein</fullName>
    </submittedName>
</protein>
<gene>
    <name evidence="4" type="ORF">H8792_000085</name>
</gene>
<dbReference type="PANTHER" id="PTHR42932">
    <property type="entry name" value="GENERAL STRESS PROTEIN 20U"/>
    <property type="match status" value="1"/>
</dbReference>
<dbReference type="Gene3D" id="1.20.1260.10">
    <property type="match status" value="1"/>
</dbReference>
<evidence type="ECO:0000256" key="2">
    <source>
        <dbReference type="RuleBase" id="RU003875"/>
    </source>
</evidence>
<evidence type="ECO:0000313" key="5">
    <source>
        <dbReference type="Proteomes" id="UP001193680"/>
    </source>
</evidence>
<evidence type="ECO:0000313" key="4">
    <source>
        <dbReference type="EMBL" id="MBF6056734.1"/>
    </source>
</evidence>
<organism evidence="4 5">
    <name type="scientific">Thiomicrorhabdus heinhorstiae</name>
    <dbReference type="NCBI Taxonomy" id="2748010"/>
    <lineage>
        <taxon>Bacteria</taxon>
        <taxon>Pseudomonadati</taxon>
        <taxon>Pseudomonadota</taxon>
        <taxon>Gammaproteobacteria</taxon>
        <taxon>Thiotrichales</taxon>
        <taxon>Piscirickettsiaceae</taxon>
        <taxon>Thiomicrorhabdus</taxon>
    </lineage>
</organism>
<comment type="similarity">
    <text evidence="1 2">Belongs to the Dps family.</text>
</comment>
<evidence type="ECO:0000259" key="3">
    <source>
        <dbReference type="Pfam" id="PF00210"/>
    </source>
</evidence>
<dbReference type="InterPro" id="IPR002177">
    <property type="entry name" value="DPS_DNA-bd"/>
</dbReference>
<dbReference type="PRINTS" id="PR01346">
    <property type="entry name" value="HELNAPAPROT"/>
</dbReference>
<dbReference type="RefSeq" id="WP_194947106.1">
    <property type="nucleotide sequence ID" value="NZ_JACBGI020000001.1"/>
</dbReference>
<dbReference type="InterPro" id="IPR008331">
    <property type="entry name" value="Ferritin_DPS_dom"/>
</dbReference>
<comment type="caution">
    <text evidence="4">The sequence shown here is derived from an EMBL/GenBank/DDBJ whole genome shotgun (WGS) entry which is preliminary data.</text>
</comment>
<feature type="domain" description="Ferritin/DPS" evidence="3">
    <location>
        <begin position="5"/>
        <end position="141"/>
    </location>
</feature>
<keyword evidence="5" id="KW-1185">Reference proteome</keyword>
<dbReference type="EMBL" id="JACBGI020000001">
    <property type="protein sequence ID" value="MBF6056734.1"/>
    <property type="molecule type" value="Genomic_DNA"/>
</dbReference>
<dbReference type="InterPro" id="IPR009078">
    <property type="entry name" value="Ferritin-like_SF"/>
</dbReference>
<dbReference type="Proteomes" id="UP001193680">
    <property type="component" value="Unassembled WGS sequence"/>
</dbReference>
<sequence>MSVANQLKSIQANAHAYYLQLHQVHWLVQGSRFQAMHEMTESYYERMSELYDDAGERLLQKGLLPILNQKELLQASTIAELTATRFNEKDVLEYVEAMLNHWSTSFKALAAAAEDEDDRVTTAMADGQLETLEKDIWMLKATKGEAAYL</sequence>
<accession>A0ABS0BSE4</accession>
<dbReference type="PANTHER" id="PTHR42932:SF1">
    <property type="entry name" value="GENERAL STRESS PROTEIN 20U"/>
    <property type="match status" value="1"/>
</dbReference>
<name>A0ABS0BSE4_9GAMM</name>
<evidence type="ECO:0000256" key="1">
    <source>
        <dbReference type="ARBA" id="ARBA00009497"/>
    </source>
</evidence>
<dbReference type="Pfam" id="PF00210">
    <property type="entry name" value="Ferritin"/>
    <property type="match status" value="1"/>
</dbReference>
<dbReference type="SUPFAM" id="SSF47240">
    <property type="entry name" value="Ferritin-like"/>
    <property type="match status" value="1"/>
</dbReference>